<evidence type="ECO:0000256" key="12">
    <source>
        <dbReference type="HAMAP-Rule" id="MF_00047"/>
    </source>
</evidence>
<dbReference type="Proteomes" id="UP000034107">
    <property type="component" value="Unassembled WGS sequence"/>
</dbReference>
<keyword evidence="4 13" id="KW-0479">Metal-binding</keyword>
<dbReference type="InterPro" id="IPR005905">
    <property type="entry name" value="D_ala_D_ala"/>
</dbReference>
<evidence type="ECO:0000256" key="13">
    <source>
        <dbReference type="PIRSR" id="PIRSR039102-3"/>
    </source>
</evidence>
<dbReference type="GO" id="GO:0071555">
    <property type="term" value="P:cell wall organization"/>
    <property type="evidence" value="ECO:0007669"/>
    <property type="project" value="UniProtKB-KW"/>
</dbReference>
<dbReference type="InterPro" id="IPR011127">
    <property type="entry name" value="Dala_Dala_lig_N"/>
</dbReference>
<keyword evidence="10 13" id="KW-0464">Manganese</keyword>
<keyword evidence="11 12" id="KW-0961">Cell wall biogenesis/degradation</keyword>
<dbReference type="Gene3D" id="3.40.50.20">
    <property type="match status" value="1"/>
</dbReference>
<evidence type="ECO:0000256" key="10">
    <source>
        <dbReference type="ARBA" id="ARBA00023211"/>
    </source>
</evidence>
<dbReference type="PIRSF" id="PIRSF039102">
    <property type="entry name" value="Ddl/VanB"/>
    <property type="match status" value="1"/>
</dbReference>
<keyword evidence="12" id="KW-0963">Cytoplasm</keyword>
<dbReference type="InterPro" id="IPR016185">
    <property type="entry name" value="PreATP-grasp_dom_sf"/>
</dbReference>
<dbReference type="GO" id="GO:0008360">
    <property type="term" value="P:regulation of cell shape"/>
    <property type="evidence" value="ECO:0007669"/>
    <property type="project" value="UniProtKB-KW"/>
</dbReference>
<dbReference type="GO" id="GO:0009252">
    <property type="term" value="P:peptidoglycan biosynthetic process"/>
    <property type="evidence" value="ECO:0007669"/>
    <property type="project" value="UniProtKB-UniRule"/>
</dbReference>
<dbReference type="AlphaFoldDB" id="A0A0G1RKF5"/>
<dbReference type="HAMAP" id="MF_00047">
    <property type="entry name" value="Dala_Dala_lig"/>
    <property type="match status" value="1"/>
</dbReference>
<evidence type="ECO:0000313" key="17">
    <source>
        <dbReference type="Proteomes" id="UP000034107"/>
    </source>
</evidence>
<gene>
    <name evidence="12" type="primary">ddl</name>
    <name evidence="16" type="ORF">UX31_C0017G0014</name>
</gene>
<evidence type="ECO:0000259" key="15">
    <source>
        <dbReference type="PROSITE" id="PS50975"/>
    </source>
</evidence>
<evidence type="ECO:0000256" key="11">
    <source>
        <dbReference type="ARBA" id="ARBA00023316"/>
    </source>
</evidence>
<dbReference type="Gene3D" id="3.30.1490.20">
    <property type="entry name" value="ATP-grasp fold, A domain"/>
    <property type="match status" value="1"/>
</dbReference>
<dbReference type="PANTHER" id="PTHR23132">
    <property type="entry name" value="D-ALANINE--D-ALANINE LIGASE"/>
    <property type="match status" value="1"/>
</dbReference>
<dbReference type="Gene3D" id="3.30.470.20">
    <property type="entry name" value="ATP-grasp fold, B domain"/>
    <property type="match status" value="1"/>
</dbReference>
<comment type="catalytic activity">
    <reaction evidence="12">
        <text>2 D-alanine + ATP = D-alanyl-D-alanine + ADP + phosphate + H(+)</text>
        <dbReference type="Rhea" id="RHEA:11224"/>
        <dbReference type="ChEBI" id="CHEBI:15378"/>
        <dbReference type="ChEBI" id="CHEBI:30616"/>
        <dbReference type="ChEBI" id="CHEBI:43474"/>
        <dbReference type="ChEBI" id="CHEBI:57416"/>
        <dbReference type="ChEBI" id="CHEBI:57822"/>
        <dbReference type="ChEBI" id="CHEBI:456216"/>
        <dbReference type="EC" id="6.3.2.4"/>
    </reaction>
</comment>
<evidence type="ECO:0000256" key="4">
    <source>
        <dbReference type="ARBA" id="ARBA00022723"/>
    </source>
</evidence>
<keyword evidence="6 14" id="KW-0067">ATP-binding</keyword>
<dbReference type="PROSITE" id="PS00844">
    <property type="entry name" value="DALA_DALA_LIGASE_2"/>
    <property type="match status" value="1"/>
</dbReference>
<dbReference type="InterPro" id="IPR000291">
    <property type="entry name" value="D-Ala_lig_Van_CS"/>
</dbReference>
<feature type="binding site" evidence="13">
    <location>
        <position position="327"/>
    </location>
    <ligand>
        <name>Mg(2+)</name>
        <dbReference type="ChEBI" id="CHEBI:18420"/>
        <label>2</label>
    </ligand>
</feature>
<feature type="domain" description="ATP-grasp" evidence="15">
    <location>
        <begin position="144"/>
        <end position="354"/>
    </location>
</feature>
<evidence type="ECO:0000256" key="6">
    <source>
        <dbReference type="ARBA" id="ARBA00022840"/>
    </source>
</evidence>
<evidence type="ECO:0000256" key="7">
    <source>
        <dbReference type="ARBA" id="ARBA00022842"/>
    </source>
</evidence>
<dbReference type="PROSITE" id="PS00843">
    <property type="entry name" value="DALA_DALA_LIGASE_1"/>
    <property type="match status" value="1"/>
</dbReference>
<comment type="subcellular location">
    <subcellularLocation>
        <location evidence="12">Cytoplasm</location>
    </subcellularLocation>
</comment>
<dbReference type="GO" id="GO:0005829">
    <property type="term" value="C:cytosol"/>
    <property type="evidence" value="ECO:0007669"/>
    <property type="project" value="TreeGrafter"/>
</dbReference>
<dbReference type="NCBIfam" id="TIGR01205">
    <property type="entry name" value="D_ala_D_alaTIGR"/>
    <property type="match status" value="1"/>
</dbReference>
<name>A0A0G1RKF5_9BACT</name>
<comment type="function">
    <text evidence="12">Cell wall formation.</text>
</comment>
<keyword evidence="3 12" id="KW-0436">Ligase</keyword>
<evidence type="ECO:0000256" key="2">
    <source>
        <dbReference type="ARBA" id="ARBA00010871"/>
    </source>
</evidence>
<feature type="binding site" evidence="13">
    <location>
        <position position="325"/>
    </location>
    <ligand>
        <name>Mg(2+)</name>
        <dbReference type="ChEBI" id="CHEBI:18420"/>
        <label>2</label>
    </ligand>
</feature>
<keyword evidence="8 12" id="KW-0133">Cell shape</keyword>
<evidence type="ECO:0000256" key="1">
    <source>
        <dbReference type="ARBA" id="ARBA00001936"/>
    </source>
</evidence>
<dbReference type="Pfam" id="PF01820">
    <property type="entry name" value="Dala_Dala_lig_N"/>
    <property type="match status" value="1"/>
</dbReference>
<comment type="pathway">
    <text evidence="12">Cell wall biogenesis; peptidoglycan biosynthesis.</text>
</comment>
<dbReference type="Pfam" id="PF07478">
    <property type="entry name" value="Dala_Dala_lig_C"/>
    <property type="match status" value="1"/>
</dbReference>
<accession>A0A0G1RKF5</accession>
<dbReference type="PATRIC" id="fig|1618732.3.peg.653"/>
<dbReference type="GO" id="GO:0046872">
    <property type="term" value="F:metal ion binding"/>
    <property type="evidence" value="ECO:0007669"/>
    <property type="project" value="UniProtKB-KW"/>
</dbReference>
<dbReference type="InterPro" id="IPR011095">
    <property type="entry name" value="Dala_Dala_lig_C"/>
</dbReference>
<comment type="similarity">
    <text evidence="2 12">Belongs to the D-alanine--D-alanine ligase family.</text>
</comment>
<dbReference type="InterPro" id="IPR011761">
    <property type="entry name" value="ATP-grasp"/>
</dbReference>
<dbReference type="GO" id="GO:0005524">
    <property type="term" value="F:ATP binding"/>
    <property type="evidence" value="ECO:0007669"/>
    <property type="project" value="UniProtKB-UniRule"/>
</dbReference>
<dbReference type="EC" id="6.3.2.4" evidence="12"/>
<keyword evidence="7 13" id="KW-0460">Magnesium</keyword>
<comment type="cofactor">
    <cofactor evidence="1">
        <name>Mn(2+)</name>
        <dbReference type="ChEBI" id="CHEBI:29035"/>
    </cofactor>
</comment>
<comment type="cofactor">
    <cofactor evidence="13">
        <name>Mg(2+)</name>
        <dbReference type="ChEBI" id="CHEBI:18420"/>
    </cofactor>
    <cofactor evidence="13">
        <name>Mn(2+)</name>
        <dbReference type="ChEBI" id="CHEBI:29035"/>
    </cofactor>
    <text evidence="13">Binds 2 magnesium or manganese ions per subunit.</text>
</comment>
<protein>
    <recommendedName>
        <fullName evidence="12">D-alanine--D-alanine ligase</fullName>
        <ecNumber evidence="12">6.3.2.4</ecNumber>
    </recommendedName>
    <alternativeName>
        <fullName evidence="12">D-Ala-D-Ala ligase</fullName>
    </alternativeName>
    <alternativeName>
        <fullName evidence="12">D-alanylalanine synthetase</fullName>
    </alternativeName>
</protein>
<comment type="caution">
    <text evidence="16">The sequence shown here is derived from an EMBL/GenBank/DDBJ whole genome shotgun (WGS) entry which is preliminary data.</text>
</comment>
<sequence>MNIGIFFGSRSPEHDVSIITGTLIAKGLGQLGHKVVPVYISKEGSWYVGEPLGDLNFYKQTSWQSKLNQYANYTISTHSPKGKMVLTKPGISKKSFIVDIAFPAFHGANGEDGTIQGLFEIFNIPYVGCDVLSSAVTMDKVLTKELYEKYDIPTTKFIYFSKSQWEEGRSLVLERLKGLDMPVFIKPARLGSSIGITRATNEKEVILAVEVALHYDDKILIEDVVPNLIDITCAVLGNENPKASLLQESAFQGEFFSYAEKYLEEGGAQFGKAEKKLIIPSSLDKITTQKIQDLSVKVYKLLGCSGTARVDFLYNKASSEFFANEVNTLPGTLYHHLWKASGVSFSELLTELLNLAQERYQRKQRLTYTFESDILSQANFNKAKLQGLSD</sequence>
<dbReference type="GO" id="GO:0008716">
    <property type="term" value="F:D-alanine-D-alanine ligase activity"/>
    <property type="evidence" value="ECO:0007669"/>
    <property type="project" value="UniProtKB-UniRule"/>
</dbReference>
<dbReference type="PANTHER" id="PTHR23132:SF25">
    <property type="entry name" value="D-ALANINE--D-ALANINE LIGASE A"/>
    <property type="match status" value="1"/>
</dbReference>
<proteinExistence type="inferred from homology"/>
<feature type="binding site" evidence="13">
    <location>
        <position position="325"/>
    </location>
    <ligand>
        <name>Mg(2+)</name>
        <dbReference type="ChEBI" id="CHEBI:18420"/>
        <label>1</label>
    </ligand>
</feature>
<dbReference type="EMBL" id="LCLS01000017">
    <property type="protein sequence ID" value="KKU21430.1"/>
    <property type="molecule type" value="Genomic_DNA"/>
</dbReference>
<evidence type="ECO:0000256" key="9">
    <source>
        <dbReference type="ARBA" id="ARBA00022984"/>
    </source>
</evidence>
<feature type="binding site" evidence="13">
    <location>
        <position position="311"/>
    </location>
    <ligand>
        <name>Mg(2+)</name>
        <dbReference type="ChEBI" id="CHEBI:18420"/>
        <label>1</label>
    </ligand>
</feature>
<dbReference type="PROSITE" id="PS50975">
    <property type="entry name" value="ATP_GRASP"/>
    <property type="match status" value="1"/>
</dbReference>
<evidence type="ECO:0000256" key="14">
    <source>
        <dbReference type="PROSITE-ProRule" id="PRU00409"/>
    </source>
</evidence>
<evidence type="ECO:0000256" key="3">
    <source>
        <dbReference type="ARBA" id="ARBA00022598"/>
    </source>
</evidence>
<dbReference type="InterPro" id="IPR013815">
    <property type="entry name" value="ATP_grasp_subdomain_1"/>
</dbReference>
<reference evidence="16 17" key="1">
    <citation type="journal article" date="2015" name="Nature">
        <title>rRNA introns, odd ribosomes, and small enigmatic genomes across a large radiation of phyla.</title>
        <authorList>
            <person name="Brown C.T."/>
            <person name="Hug L.A."/>
            <person name="Thomas B.C."/>
            <person name="Sharon I."/>
            <person name="Castelle C.J."/>
            <person name="Singh A."/>
            <person name="Wilkins M.J."/>
            <person name="Williams K.H."/>
            <person name="Banfield J.F."/>
        </authorList>
    </citation>
    <scope>NUCLEOTIDE SEQUENCE [LARGE SCALE GENOMIC DNA]</scope>
</reference>
<dbReference type="SUPFAM" id="SSF56059">
    <property type="entry name" value="Glutathione synthetase ATP-binding domain-like"/>
    <property type="match status" value="1"/>
</dbReference>
<dbReference type="UniPathway" id="UPA00219"/>
<keyword evidence="9 12" id="KW-0573">Peptidoglycan synthesis</keyword>
<organism evidence="16 17">
    <name type="scientific">Candidatus Nomurabacteria bacterium GW2011_GWA1_46_11</name>
    <dbReference type="NCBI Taxonomy" id="1618732"/>
    <lineage>
        <taxon>Bacteria</taxon>
        <taxon>Candidatus Nomuraibacteriota</taxon>
    </lineage>
</organism>
<dbReference type="SUPFAM" id="SSF52440">
    <property type="entry name" value="PreATP-grasp domain"/>
    <property type="match status" value="1"/>
</dbReference>
<evidence type="ECO:0000256" key="5">
    <source>
        <dbReference type="ARBA" id="ARBA00022741"/>
    </source>
</evidence>
<evidence type="ECO:0000256" key="8">
    <source>
        <dbReference type="ARBA" id="ARBA00022960"/>
    </source>
</evidence>
<evidence type="ECO:0000313" key="16">
    <source>
        <dbReference type="EMBL" id="KKU21430.1"/>
    </source>
</evidence>
<keyword evidence="5 14" id="KW-0547">Nucleotide-binding</keyword>
<dbReference type="NCBIfam" id="NF002528">
    <property type="entry name" value="PRK01966.1-4"/>
    <property type="match status" value="1"/>
</dbReference>